<protein>
    <recommendedName>
        <fullName evidence="6 7">Large ribosomal subunit protein uL3</fullName>
    </recommendedName>
</protein>
<name>C1DX76_SULAA</name>
<keyword evidence="2 7" id="KW-0699">rRNA-binding</keyword>
<dbReference type="PANTHER" id="PTHR11229:SF16">
    <property type="entry name" value="LARGE RIBOSOMAL SUBUNIT PROTEIN UL3C"/>
    <property type="match status" value="1"/>
</dbReference>
<dbReference type="GO" id="GO:0019843">
    <property type="term" value="F:rRNA binding"/>
    <property type="evidence" value="ECO:0007669"/>
    <property type="project" value="UniProtKB-UniRule"/>
</dbReference>
<comment type="similarity">
    <text evidence="1 7">Belongs to the universal ribosomal protein uL3 family.</text>
</comment>
<comment type="subunit">
    <text evidence="7">Part of the 50S ribosomal subunit. Forms a cluster with proteins L14 and L19.</text>
</comment>
<evidence type="ECO:0000256" key="4">
    <source>
        <dbReference type="ARBA" id="ARBA00022980"/>
    </source>
</evidence>
<dbReference type="NCBIfam" id="TIGR03625">
    <property type="entry name" value="L3_bact"/>
    <property type="match status" value="1"/>
</dbReference>
<reference evidence="8 9" key="1">
    <citation type="journal article" date="2009" name="J. Bacteriol.">
        <title>Complete and draft genome sequences of six members of the Aquificales.</title>
        <authorList>
            <person name="Reysenbach A.L."/>
            <person name="Hamamura N."/>
            <person name="Podar M."/>
            <person name="Griffiths E."/>
            <person name="Ferreira S."/>
            <person name="Hochstein R."/>
            <person name="Heidelberg J."/>
            <person name="Johnson J."/>
            <person name="Mead D."/>
            <person name="Pohorille A."/>
            <person name="Sarmiento M."/>
            <person name="Schweighofer K."/>
            <person name="Seshadri R."/>
            <person name="Voytek M.A."/>
        </authorList>
    </citation>
    <scope>NUCLEOTIDE SEQUENCE [LARGE SCALE GENOMIC DNA]</scope>
    <source>
        <strain evidence="9">Az-Fu1 / DSM 15241 / OCM 825</strain>
    </source>
</reference>
<dbReference type="InterPro" id="IPR019927">
    <property type="entry name" value="Ribosomal_uL3_bac/org-type"/>
</dbReference>
<dbReference type="PANTHER" id="PTHR11229">
    <property type="entry name" value="50S RIBOSOMAL PROTEIN L3"/>
    <property type="match status" value="1"/>
</dbReference>
<dbReference type="OrthoDB" id="9806135at2"/>
<organism evidence="8 9">
    <name type="scientific">Sulfurihydrogenibium azorense (strain DSM 15241 / OCM 825 / Az-Fu1)</name>
    <dbReference type="NCBI Taxonomy" id="204536"/>
    <lineage>
        <taxon>Bacteria</taxon>
        <taxon>Pseudomonadati</taxon>
        <taxon>Aquificota</taxon>
        <taxon>Aquificia</taxon>
        <taxon>Aquificales</taxon>
        <taxon>Hydrogenothermaceae</taxon>
        <taxon>Sulfurihydrogenibium</taxon>
    </lineage>
</organism>
<dbReference type="AlphaFoldDB" id="C1DX76"/>
<evidence type="ECO:0000256" key="1">
    <source>
        <dbReference type="ARBA" id="ARBA00006540"/>
    </source>
</evidence>
<comment type="function">
    <text evidence="7">One of the primary rRNA binding proteins, it binds directly near the 3'-end of the 23S rRNA, where it nucleates assembly of the 50S subunit.</text>
</comment>
<dbReference type="STRING" id="204536.SULAZ_1756"/>
<dbReference type="SUPFAM" id="SSF50447">
    <property type="entry name" value="Translation proteins"/>
    <property type="match status" value="1"/>
</dbReference>
<evidence type="ECO:0000313" key="9">
    <source>
        <dbReference type="Proteomes" id="UP000001369"/>
    </source>
</evidence>
<sequence>MPKGIIGKKIGMTRIFVNGKAVPVTVVQAGPCYVTYLRSKDKDGYEAVALAFGERKEKNTPKPLLAIFKKANIKPAKVIKEFPLKEGETLELGQEIRVEQVFEKGDLVDVTGKSKGRGFTSVMKRWDFAGFPKSHGHRYHRAVGSIGCRTEPGRVWKTKRMAGHYGNETVTVLGLEVVDIIPEKNVILLKGSIPGAPNSTVFLKNSVIADRRKGKLKLAKSKAAYAQT</sequence>
<dbReference type="eggNOG" id="COG0087">
    <property type="taxonomic scope" value="Bacteria"/>
</dbReference>
<dbReference type="FunFam" id="3.30.160.810:FF:000001">
    <property type="entry name" value="50S ribosomal protein L3"/>
    <property type="match status" value="1"/>
</dbReference>
<dbReference type="Gene3D" id="3.30.160.810">
    <property type="match status" value="1"/>
</dbReference>
<dbReference type="GO" id="GO:0022625">
    <property type="term" value="C:cytosolic large ribosomal subunit"/>
    <property type="evidence" value="ECO:0007669"/>
    <property type="project" value="TreeGrafter"/>
</dbReference>
<dbReference type="HAMAP" id="MF_01325_B">
    <property type="entry name" value="Ribosomal_uL3_B"/>
    <property type="match status" value="1"/>
</dbReference>
<evidence type="ECO:0000256" key="7">
    <source>
        <dbReference type="HAMAP-Rule" id="MF_01325"/>
    </source>
</evidence>
<keyword evidence="4 7" id="KW-0689">Ribosomal protein</keyword>
<dbReference type="RefSeq" id="WP_012674531.1">
    <property type="nucleotide sequence ID" value="NC_012438.1"/>
</dbReference>
<dbReference type="KEGG" id="saf:SULAZ_1756"/>
<dbReference type="InterPro" id="IPR009000">
    <property type="entry name" value="Transl_B-barrel_sf"/>
</dbReference>
<dbReference type="HOGENOM" id="CLU_044142_4_1_0"/>
<dbReference type="GO" id="GO:0003735">
    <property type="term" value="F:structural constituent of ribosome"/>
    <property type="evidence" value="ECO:0007669"/>
    <property type="project" value="UniProtKB-UniRule"/>
</dbReference>
<accession>C1DX76</accession>
<keyword evidence="9" id="KW-1185">Reference proteome</keyword>
<evidence type="ECO:0000256" key="5">
    <source>
        <dbReference type="ARBA" id="ARBA00023274"/>
    </source>
</evidence>
<dbReference type="Pfam" id="PF00297">
    <property type="entry name" value="Ribosomal_L3"/>
    <property type="match status" value="1"/>
</dbReference>
<gene>
    <name evidence="7 8" type="primary">rplC</name>
    <name evidence="8" type="ordered locus">SULAZ_1756</name>
</gene>
<keyword evidence="3 7" id="KW-0694">RNA-binding</keyword>
<evidence type="ECO:0000256" key="3">
    <source>
        <dbReference type="ARBA" id="ARBA00022884"/>
    </source>
</evidence>
<proteinExistence type="inferred from homology"/>
<evidence type="ECO:0000256" key="6">
    <source>
        <dbReference type="ARBA" id="ARBA00035243"/>
    </source>
</evidence>
<dbReference type="InterPro" id="IPR000597">
    <property type="entry name" value="Ribosomal_uL3"/>
</dbReference>
<dbReference type="GO" id="GO:0006412">
    <property type="term" value="P:translation"/>
    <property type="evidence" value="ECO:0007669"/>
    <property type="project" value="UniProtKB-UniRule"/>
</dbReference>
<dbReference type="Proteomes" id="UP000001369">
    <property type="component" value="Chromosome"/>
</dbReference>
<evidence type="ECO:0000313" key="8">
    <source>
        <dbReference type="EMBL" id="ACN99213.1"/>
    </source>
</evidence>
<dbReference type="Gene3D" id="2.40.30.10">
    <property type="entry name" value="Translation factors"/>
    <property type="match status" value="1"/>
</dbReference>
<dbReference type="FunFam" id="2.40.30.10:FF:000004">
    <property type="entry name" value="50S ribosomal protein L3"/>
    <property type="match status" value="1"/>
</dbReference>
<evidence type="ECO:0000256" key="2">
    <source>
        <dbReference type="ARBA" id="ARBA00022730"/>
    </source>
</evidence>
<keyword evidence="5 7" id="KW-0687">Ribonucleoprotein</keyword>
<dbReference type="EMBL" id="CP001229">
    <property type="protein sequence ID" value="ACN99213.1"/>
    <property type="molecule type" value="Genomic_DNA"/>
</dbReference>